<accession>A0A8F5BXR5</accession>
<protein>
    <recommendedName>
        <fullName evidence="5">Sirohydrochlorin cobaltochelatase</fullName>
        <ecNumber evidence="5">4.99.1.3</ecNumber>
    </recommendedName>
    <alternativeName>
        <fullName evidence="5">CbiXS</fullName>
    </alternativeName>
</protein>
<dbReference type="AlphaFoldDB" id="A0A8F5BXR5"/>
<evidence type="ECO:0000256" key="1">
    <source>
        <dbReference type="ARBA" id="ARBA00022573"/>
    </source>
</evidence>
<dbReference type="GO" id="GO:0016852">
    <property type="term" value="F:sirohydrochlorin cobaltochelatase activity"/>
    <property type="evidence" value="ECO:0007669"/>
    <property type="project" value="UniProtKB-UniRule"/>
</dbReference>
<evidence type="ECO:0000256" key="5">
    <source>
        <dbReference type="HAMAP-Rule" id="MF_00785"/>
    </source>
</evidence>
<feature type="active site" description="Proton acceptor" evidence="5">
    <location>
        <position position="9"/>
    </location>
</feature>
<sequence>MLGVLLVLHGSKIPEWKDVGIKYAEYLSRYFNLVEFGFLEFNKPTLSEALSNLLAKGADKIVVVPLLFATGTHFKRDIPRLLGIDGDEKKIQYMGKEIEIIIADPLGFDEKIGEVLVKRVNETYNKNY</sequence>
<feature type="binding site" evidence="5">
    <location>
        <begin position="68"/>
        <end position="73"/>
    </location>
    <ligand>
        <name>substrate</name>
    </ligand>
</feature>
<dbReference type="InterPro" id="IPR002762">
    <property type="entry name" value="CbiX-like"/>
</dbReference>
<gene>
    <name evidence="5" type="primary">cbiX</name>
    <name evidence="6" type="ORF">J5U21_02993</name>
    <name evidence="7" type="ORF">J5U22_03004</name>
</gene>
<dbReference type="UniPathway" id="UPA00148">
    <property type="reaction ID" value="UER00223"/>
</dbReference>
<dbReference type="CDD" id="cd03416">
    <property type="entry name" value="CbiX_SirB_N"/>
    <property type="match status" value="1"/>
</dbReference>
<evidence type="ECO:0000256" key="3">
    <source>
        <dbReference type="ARBA" id="ARBA00023239"/>
    </source>
</evidence>
<comment type="function">
    <text evidence="5">Catalyzes the insertion of Co(2+) into sirohydrochlorin as part of the anaerobic pathway to cobalamin biosynthesis.</text>
</comment>
<keyword evidence="2 5" id="KW-0479">Metal-binding</keyword>
<dbReference type="EMBL" id="CP077715">
    <property type="protein sequence ID" value="QXJ33320.1"/>
    <property type="molecule type" value="Genomic_DNA"/>
</dbReference>
<evidence type="ECO:0000256" key="4">
    <source>
        <dbReference type="ARBA" id="ARBA00023285"/>
    </source>
</evidence>
<dbReference type="EC" id="4.99.1.3" evidence="5"/>
<organism evidence="6 8">
    <name type="scientific">Saccharolobus shibatae</name>
    <dbReference type="NCBI Taxonomy" id="2286"/>
    <lineage>
        <taxon>Archaea</taxon>
        <taxon>Thermoproteota</taxon>
        <taxon>Thermoprotei</taxon>
        <taxon>Sulfolobales</taxon>
        <taxon>Sulfolobaceae</taxon>
        <taxon>Saccharolobus</taxon>
    </lineage>
</organism>
<keyword evidence="1 5" id="KW-0169">Cobalamin biosynthesis</keyword>
<dbReference type="PANTHER" id="PTHR33542:SF3">
    <property type="entry name" value="SIROHYDROCHLORIN FERROCHELATASE, CHLOROPLASTIC"/>
    <property type="match status" value="1"/>
</dbReference>
<evidence type="ECO:0000313" key="9">
    <source>
        <dbReference type="Proteomes" id="UP000694036"/>
    </source>
</evidence>
<dbReference type="GeneID" id="65561405"/>
<proteinExistence type="inferred from homology"/>
<name>A0A8F5BXR5_9CREN</name>
<keyword evidence="4 5" id="KW-0170">Cobalt</keyword>
<dbReference type="HAMAP" id="MF_00785">
    <property type="entry name" value="CbiX"/>
    <property type="match status" value="1"/>
</dbReference>
<comment type="pathway">
    <text evidence="5">Cofactor biosynthesis; adenosylcobalamin biosynthesis; cob(II)yrinate a,c-diamide from sirohydrochlorin (anaerobic route): step 1/10.</text>
</comment>
<dbReference type="InterPro" id="IPR023652">
    <property type="entry name" value="SiroHydchlorin_Cochelatase"/>
</dbReference>
<feature type="binding site" evidence="5">
    <location>
        <position position="73"/>
    </location>
    <ligand>
        <name>Co(2+)</name>
        <dbReference type="ChEBI" id="CHEBI:48828"/>
    </ligand>
</feature>
<dbReference type="GO" id="GO:0050897">
    <property type="term" value="F:cobalt ion binding"/>
    <property type="evidence" value="ECO:0007669"/>
    <property type="project" value="UniProtKB-UniRule"/>
</dbReference>
<dbReference type="InterPro" id="IPR050963">
    <property type="entry name" value="Sirohydro_Cobaltochel/CbiX"/>
</dbReference>
<reference evidence="6 9" key="1">
    <citation type="journal article" date="2021" name="Environ. Microbiol.">
        <title>New insights into the diversity and evolution of the archaeal mobilome from three complete genomes of Saccharolobus shibatae.</title>
        <authorList>
            <person name="Medvedeva S."/>
            <person name="Brandt D."/>
            <person name="Cvirkaite-Krupovic V."/>
            <person name="Liu Y."/>
            <person name="Severinov K."/>
            <person name="Ishino S."/>
            <person name="Ishino Y."/>
            <person name="Prangishvili D."/>
            <person name="Kalinowski J."/>
            <person name="Krupovic M."/>
        </authorList>
    </citation>
    <scope>NUCLEOTIDE SEQUENCE</scope>
    <source>
        <strain evidence="6">BEU9</strain>
        <strain evidence="7 9">S38A</strain>
    </source>
</reference>
<dbReference type="GO" id="GO:0019251">
    <property type="term" value="P:anaerobic cobalamin biosynthetic process"/>
    <property type="evidence" value="ECO:0007669"/>
    <property type="project" value="UniProtKB-UniRule"/>
</dbReference>
<evidence type="ECO:0000313" key="7">
    <source>
        <dbReference type="EMBL" id="QXJ36435.1"/>
    </source>
</evidence>
<keyword evidence="3 5" id="KW-0456">Lyase</keyword>
<evidence type="ECO:0000313" key="8">
    <source>
        <dbReference type="Proteomes" id="UP000693941"/>
    </source>
</evidence>
<comment type="similarity">
    <text evidence="5">Belongs to the CbiX family. CbiXS subfamily.</text>
</comment>
<dbReference type="RefSeq" id="WP_218258803.1">
    <property type="nucleotide sequence ID" value="NZ_CP077713.1"/>
</dbReference>
<evidence type="ECO:0000313" key="6">
    <source>
        <dbReference type="EMBL" id="QXJ33320.1"/>
    </source>
</evidence>
<comment type="subunit">
    <text evidence="5">Homotetramer; dimer of dimers.</text>
</comment>
<dbReference type="Proteomes" id="UP000694036">
    <property type="component" value="Chromosome"/>
</dbReference>
<dbReference type="Proteomes" id="UP000693941">
    <property type="component" value="Chromosome"/>
</dbReference>
<feature type="binding site" evidence="5">
    <location>
        <position position="43"/>
    </location>
    <ligand>
        <name>substrate</name>
    </ligand>
</feature>
<comment type="catalytic activity">
    <reaction evidence="5">
        <text>Co-sirohydrochlorin + 2 H(+) = sirohydrochlorin + Co(2+)</text>
        <dbReference type="Rhea" id="RHEA:15893"/>
        <dbReference type="ChEBI" id="CHEBI:15378"/>
        <dbReference type="ChEBI" id="CHEBI:48828"/>
        <dbReference type="ChEBI" id="CHEBI:58351"/>
        <dbReference type="ChEBI" id="CHEBI:60049"/>
        <dbReference type="EC" id="4.99.1.3"/>
    </reaction>
</comment>
<evidence type="ECO:0000256" key="2">
    <source>
        <dbReference type="ARBA" id="ARBA00022723"/>
    </source>
</evidence>
<dbReference type="EMBL" id="CP077713">
    <property type="protein sequence ID" value="QXJ36435.1"/>
    <property type="molecule type" value="Genomic_DNA"/>
</dbReference>
<feature type="binding site" evidence="5">
    <location>
        <position position="9"/>
    </location>
    <ligand>
        <name>Co(2+)</name>
        <dbReference type="ChEBI" id="CHEBI:48828"/>
    </ligand>
</feature>
<dbReference type="PANTHER" id="PTHR33542">
    <property type="entry name" value="SIROHYDROCHLORIN FERROCHELATASE, CHLOROPLASTIC"/>
    <property type="match status" value="1"/>
</dbReference>
<dbReference type="Pfam" id="PF01903">
    <property type="entry name" value="CbiX"/>
    <property type="match status" value="1"/>
</dbReference>
<keyword evidence="9" id="KW-1185">Reference proteome</keyword>